<keyword evidence="3" id="KW-1185">Reference proteome</keyword>
<dbReference type="AlphaFoldDB" id="A0AA39FH55"/>
<dbReference type="EMBL" id="JAQQBS010000869">
    <property type="protein sequence ID" value="KAK0169249.1"/>
    <property type="molecule type" value="Genomic_DNA"/>
</dbReference>
<gene>
    <name evidence="2" type="ORF">PV328_012289</name>
</gene>
<feature type="coiled-coil region" evidence="1">
    <location>
        <begin position="133"/>
        <end position="209"/>
    </location>
</feature>
<reference evidence="2" key="2">
    <citation type="submission" date="2023-03" db="EMBL/GenBank/DDBJ databases">
        <authorList>
            <person name="Inwood S.N."/>
            <person name="Skelly J.G."/>
            <person name="Guhlin J."/>
            <person name="Harrop T.W.R."/>
            <person name="Goldson S.G."/>
            <person name="Dearden P.K."/>
        </authorList>
    </citation>
    <scope>NUCLEOTIDE SEQUENCE</scope>
    <source>
        <strain evidence="2">Irish</strain>
        <tissue evidence="2">Whole body</tissue>
    </source>
</reference>
<sequence>MLPSVISESCSLATSSDVTSGILPQVIIYPSSTNDIIDVITCYNSTYSEYEKIYTLKIHDTLCTIDIKDIDSWALKRFEVLYRMICHHQTPSTKDYCISLHNSDTLYNIKVTLNSMFQVFCASGNNNVQKIRMSGIDNHLAELSNKNKELESKLKQVTQERDKLNAKVESLSADKLLLEHNIQQLNKKLTTAQDTVQELQSNLNRTNHELESSNYSLRLVSQVLTKLKGGVGDTFRTLDVKQALNDFEAQQANYTNYQDTNERNKKSIDTLLSNAQHDLETRTQEVKKLELALQQKDIELNNTYTLLNISISSIDNIKANITQISVKHNISQRDINNQYNETQDSYVVSQQITEDTYEARVADSERKVEEILTIFTSLEKENNILKSQIPQSEIINKVEDYNSDIKDGFIKNTQNNYNNTSLIVLPDDYTSAINSTNKSIGSAE</sequence>
<evidence type="ECO:0000256" key="1">
    <source>
        <dbReference type="SAM" id="Coils"/>
    </source>
</evidence>
<evidence type="ECO:0000313" key="3">
    <source>
        <dbReference type="Proteomes" id="UP001168990"/>
    </source>
</evidence>
<comment type="caution">
    <text evidence="2">The sequence shown here is derived from an EMBL/GenBank/DDBJ whole genome shotgun (WGS) entry which is preliminary data.</text>
</comment>
<feature type="non-terminal residue" evidence="2">
    <location>
        <position position="444"/>
    </location>
</feature>
<dbReference type="Proteomes" id="UP001168990">
    <property type="component" value="Unassembled WGS sequence"/>
</dbReference>
<evidence type="ECO:0000313" key="2">
    <source>
        <dbReference type="EMBL" id="KAK0169249.1"/>
    </source>
</evidence>
<keyword evidence="1" id="KW-0175">Coiled coil</keyword>
<proteinExistence type="predicted"/>
<accession>A0AA39FH55</accession>
<protein>
    <submittedName>
        <fullName evidence="2">Uncharacterized protein</fullName>
    </submittedName>
</protein>
<dbReference type="Gene3D" id="1.20.5.340">
    <property type="match status" value="1"/>
</dbReference>
<feature type="coiled-coil region" evidence="1">
    <location>
        <begin position="272"/>
        <end position="299"/>
    </location>
</feature>
<reference evidence="2" key="1">
    <citation type="journal article" date="2023" name="bioRxiv">
        <title>Scaffold-level genome assemblies of two parasitoid biocontrol wasps reveal the parthenogenesis mechanism and an associated novel virus.</title>
        <authorList>
            <person name="Inwood S."/>
            <person name="Skelly J."/>
            <person name="Guhlin J."/>
            <person name="Harrop T."/>
            <person name="Goldson S."/>
            <person name="Dearden P."/>
        </authorList>
    </citation>
    <scope>NUCLEOTIDE SEQUENCE</scope>
    <source>
        <strain evidence="2">Irish</strain>
        <tissue evidence="2">Whole body</tissue>
    </source>
</reference>
<name>A0AA39FH55_9HYME</name>
<organism evidence="2 3">
    <name type="scientific">Microctonus aethiopoides</name>
    <dbReference type="NCBI Taxonomy" id="144406"/>
    <lineage>
        <taxon>Eukaryota</taxon>
        <taxon>Metazoa</taxon>
        <taxon>Ecdysozoa</taxon>
        <taxon>Arthropoda</taxon>
        <taxon>Hexapoda</taxon>
        <taxon>Insecta</taxon>
        <taxon>Pterygota</taxon>
        <taxon>Neoptera</taxon>
        <taxon>Endopterygota</taxon>
        <taxon>Hymenoptera</taxon>
        <taxon>Apocrita</taxon>
        <taxon>Ichneumonoidea</taxon>
        <taxon>Braconidae</taxon>
        <taxon>Euphorinae</taxon>
        <taxon>Microctonus</taxon>
    </lineage>
</organism>